<protein>
    <submittedName>
        <fullName evidence="1">Uncharacterized protein</fullName>
    </submittedName>
</protein>
<reference evidence="2" key="1">
    <citation type="journal article" date="2013" name="Science">
        <title>The Amborella genome and the evolution of flowering plants.</title>
        <authorList>
            <consortium name="Amborella Genome Project"/>
        </authorList>
    </citation>
    <scope>NUCLEOTIDE SEQUENCE [LARGE SCALE GENOMIC DNA]</scope>
</reference>
<keyword evidence="2" id="KW-1185">Reference proteome</keyword>
<dbReference type="HOGENOM" id="CLU_2925656_0_0_1"/>
<proteinExistence type="predicted"/>
<organism evidence="1 2">
    <name type="scientific">Amborella trichopoda</name>
    <dbReference type="NCBI Taxonomy" id="13333"/>
    <lineage>
        <taxon>Eukaryota</taxon>
        <taxon>Viridiplantae</taxon>
        <taxon>Streptophyta</taxon>
        <taxon>Embryophyta</taxon>
        <taxon>Tracheophyta</taxon>
        <taxon>Spermatophyta</taxon>
        <taxon>Magnoliopsida</taxon>
        <taxon>Amborellales</taxon>
        <taxon>Amborellaceae</taxon>
        <taxon>Amborella</taxon>
    </lineage>
</organism>
<dbReference type="Proteomes" id="UP000017836">
    <property type="component" value="Unassembled WGS sequence"/>
</dbReference>
<dbReference type="EMBL" id="KI392812">
    <property type="protein sequence ID" value="ERN10583.1"/>
    <property type="molecule type" value="Genomic_DNA"/>
</dbReference>
<name>W1PRA2_AMBTC</name>
<evidence type="ECO:0000313" key="2">
    <source>
        <dbReference type="Proteomes" id="UP000017836"/>
    </source>
</evidence>
<accession>W1PRA2</accession>
<evidence type="ECO:0000313" key="1">
    <source>
        <dbReference type="EMBL" id="ERN10583.1"/>
    </source>
</evidence>
<gene>
    <name evidence="1" type="ORF">AMTR_s00028p00106170</name>
</gene>
<dbReference type="AlphaFoldDB" id="W1PRA2"/>
<sequence length="61" mass="6769">MTANRSRQQACSTMVVHDSSHARQWSSMAAVMHSGKRLSVRMSGSKRAQWLSCSSVNMHCS</sequence>
<dbReference type="Gramene" id="ERN10583">
    <property type="protein sequence ID" value="ERN10583"/>
    <property type="gene ID" value="AMTR_s00028p00106170"/>
</dbReference>